<dbReference type="PANTHER" id="PTHR23426">
    <property type="entry name" value="FERREDOXIN/ADRENODOXIN"/>
    <property type="match status" value="1"/>
</dbReference>
<evidence type="ECO:0000313" key="9">
    <source>
        <dbReference type="Proteomes" id="UP000199630"/>
    </source>
</evidence>
<evidence type="ECO:0000256" key="5">
    <source>
        <dbReference type="ARBA" id="ARBA00023014"/>
    </source>
</evidence>
<protein>
    <submittedName>
        <fullName evidence="8">Ferredoxin, 2Fe-2S</fullName>
    </submittedName>
</protein>
<dbReference type="GO" id="GO:0140647">
    <property type="term" value="P:P450-containing electron transport chain"/>
    <property type="evidence" value="ECO:0007669"/>
    <property type="project" value="InterPro"/>
</dbReference>
<dbReference type="InterPro" id="IPR001055">
    <property type="entry name" value="Adrenodoxin-like"/>
</dbReference>
<evidence type="ECO:0000256" key="3">
    <source>
        <dbReference type="ARBA" id="ARBA00022723"/>
    </source>
</evidence>
<evidence type="ECO:0000256" key="6">
    <source>
        <dbReference type="ARBA" id="ARBA00034078"/>
    </source>
</evidence>
<accession>A0A1I3V9L7</accession>
<keyword evidence="9" id="KW-1185">Reference proteome</keyword>
<dbReference type="PROSITE" id="PS51085">
    <property type="entry name" value="2FE2S_FER_2"/>
    <property type="match status" value="1"/>
</dbReference>
<keyword evidence="4" id="KW-0408">Iron</keyword>
<evidence type="ECO:0000256" key="1">
    <source>
        <dbReference type="ARBA" id="ARBA00010914"/>
    </source>
</evidence>
<keyword evidence="2" id="KW-0001">2Fe-2S</keyword>
<dbReference type="OrthoDB" id="9799640at2"/>
<dbReference type="PROSITE" id="PS00814">
    <property type="entry name" value="ADX"/>
    <property type="match status" value="1"/>
</dbReference>
<reference evidence="9" key="1">
    <citation type="submission" date="2016-10" db="EMBL/GenBank/DDBJ databases">
        <authorList>
            <person name="Varghese N."/>
            <person name="Submissions S."/>
        </authorList>
    </citation>
    <scope>NUCLEOTIDE SEQUENCE [LARGE SCALE GENOMIC DNA]</scope>
    <source>
        <strain evidence="9">DSM 26471</strain>
    </source>
</reference>
<dbReference type="RefSeq" id="WP_090061741.1">
    <property type="nucleotide sequence ID" value="NZ_FORH01000007.1"/>
</dbReference>
<dbReference type="InterPro" id="IPR001041">
    <property type="entry name" value="2Fe-2S_ferredoxin-type"/>
</dbReference>
<evidence type="ECO:0000256" key="2">
    <source>
        <dbReference type="ARBA" id="ARBA00022714"/>
    </source>
</evidence>
<evidence type="ECO:0000256" key="4">
    <source>
        <dbReference type="ARBA" id="ARBA00023004"/>
    </source>
</evidence>
<dbReference type="GO" id="GO:0051537">
    <property type="term" value="F:2 iron, 2 sulfur cluster binding"/>
    <property type="evidence" value="ECO:0007669"/>
    <property type="project" value="UniProtKB-KW"/>
</dbReference>
<dbReference type="PANTHER" id="PTHR23426:SF67">
    <property type="entry name" value="2FE-2S FERREDOXIN-TYPE DOMAIN-CONTAINING PROTEIN"/>
    <property type="match status" value="1"/>
</dbReference>
<comment type="similarity">
    <text evidence="1">Belongs to the adrenodoxin/putidaredoxin family.</text>
</comment>
<dbReference type="EMBL" id="FORH01000007">
    <property type="protein sequence ID" value="SFJ90821.1"/>
    <property type="molecule type" value="Genomic_DNA"/>
</dbReference>
<feature type="domain" description="2Fe-2S ferredoxin-type" evidence="7">
    <location>
        <begin position="1"/>
        <end position="106"/>
    </location>
</feature>
<dbReference type="STRING" id="588602.SAMN04487991_3230"/>
<keyword evidence="3" id="KW-0479">Metal-binding</keyword>
<name>A0A1I3V9L7_9RHOB</name>
<dbReference type="Proteomes" id="UP000199630">
    <property type="component" value="Unassembled WGS sequence"/>
</dbReference>
<organism evidence="8 9">
    <name type="scientific">Celeribacter neptunius</name>
    <dbReference type="NCBI Taxonomy" id="588602"/>
    <lineage>
        <taxon>Bacteria</taxon>
        <taxon>Pseudomonadati</taxon>
        <taxon>Pseudomonadota</taxon>
        <taxon>Alphaproteobacteria</taxon>
        <taxon>Rhodobacterales</taxon>
        <taxon>Roseobacteraceae</taxon>
        <taxon>Celeribacter</taxon>
    </lineage>
</organism>
<dbReference type="InterPro" id="IPR012675">
    <property type="entry name" value="Beta-grasp_dom_sf"/>
</dbReference>
<comment type="cofactor">
    <cofactor evidence="6">
        <name>[2Fe-2S] cluster</name>
        <dbReference type="ChEBI" id="CHEBI:190135"/>
    </cofactor>
</comment>
<dbReference type="CDD" id="cd00207">
    <property type="entry name" value="fer2"/>
    <property type="match status" value="1"/>
</dbReference>
<dbReference type="GO" id="GO:0009055">
    <property type="term" value="F:electron transfer activity"/>
    <property type="evidence" value="ECO:0007669"/>
    <property type="project" value="TreeGrafter"/>
</dbReference>
<dbReference type="Pfam" id="PF00111">
    <property type="entry name" value="Fer2"/>
    <property type="match status" value="1"/>
</dbReference>
<dbReference type="InterPro" id="IPR036010">
    <property type="entry name" value="2Fe-2S_ferredoxin-like_sf"/>
</dbReference>
<dbReference type="PRINTS" id="PR00355">
    <property type="entry name" value="ADRENODOXIN"/>
</dbReference>
<gene>
    <name evidence="8" type="ORF">SAMN04487991_3230</name>
</gene>
<dbReference type="SUPFAM" id="SSF54292">
    <property type="entry name" value="2Fe-2S ferredoxin-like"/>
    <property type="match status" value="1"/>
</dbReference>
<evidence type="ECO:0000259" key="7">
    <source>
        <dbReference type="PROSITE" id="PS51085"/>
    </source>
</evidence>
<dbReference type="AlphaFoldDB" id="A0A1I3V9L7"/>
<dbReference type="InterPro" id="IPR018298">
    <property type="entry name" value="Adrenodoxin_Fe-S_BS"/>
</dbReference>
<dbReference type="Gene3D" id="3.10.20.30">
    <property type="match status" value="1"/>
</dbReference>
<dbReference type="GO" id="GO:0046872">
    <property type="term" value="F:metal ion binding"/>
    <property type="evidence" value="ECO:0007669"/>
    <property type="project" value="UniProtKB-KW"/>
</dbReference>
<keyword evidence="5" id="KW-0411">Iron-sulfur</keyword>
<proteinExistence type="inferred from homology"/>
<sequence>MVKLIFETAQGQRREVDARAGDNIMFTAVSHGVDGIVGECGGAAMCATCHVYLDPAFAAVLTPKQEIETEMLDCAAAEVTGASRLGCQVQITPEMEGMVVRLPEAQY</sequence>
<evidence type="ECO:0000313" key="8">
    <source>
        <dbReference type="EMBL" id="SFJ90821.1"/>
    </source>
</evidence>